<dbReference type="RefSeq" id="WP_056961493.1">
    <property type="nucleotide sequence ID" value="NZ_AYZI01000003.1"/>
</dbReference>
<comment type="function">
    <text evidence="1 8">Attaches a formyl group to the free amino group of methionyl-tRNA(fMet). The formyl group appears to play a dual role in the initiator identity of N-formylmethionyl-tRNA by promoting its recognition by IF2 and preventing the misappropriation of this tRNA by the elongation apparatus.</text>
</comment>
<accession>A0A0R2CUY1</accession>
<dbReference type="STRING" id="1423745.GCA_001311215_00114"/>
<keyword evidence="6 8" id="KW-0648">Protein biosynthesis</keyword>
<dbReference type="CDD" id="cd08704">
    <property type="entry name" value="Met_tRNA_FMT_C"/>
    <property type="match status" value="1"/>
</dbReference>
<evidence type="ECO:0000259" key="9">
    <source>
        <dbReference type="Pfam" id="PF00551"/>
    </source>
</evidence>
<dbReference type="EC" id="2.1.2.9" evidence="3 8"/>
<dbReference type="InterPro" id="IPR036477">
    <property type="entry name" value="Formyl_transf_N_sf"/>
</dbReference>
<dbReference type="Proteomes" id="UP000051586">
    <property type="component" value="Unassembled WGS sequence"/>
</dbReference>
<evidence type="ECO:0000259" key="10">
    <source>
        <dbReference type="Pfam" id="PF02911"/>
    </source>
</evidence>
<comment type="caution">
    <text evidence="11">The sequence shown here is derived from an EMBL/GenBank/DDBJ whole genome shotgun (WGS) entry which is preliminary data.</text>
</comment>
<dbReference type="NCBIfam" id="TIGR00460">
    <property type="entry name" value="fmt"/>
    <property type="match status" value="1"/>
</dbReference>
<comment type="catalytic activity">
    <reaction evidence="7 8">
        <text>L-methionyl-tRNA(fMet) + (6R)-10-formyltetrahydrofolate = N-formyl-L-methionyl-tRNA(fMet) + (6S)-5,6,7,8-tetrahydrofolate + H(+)</text>
        <dbReference type="Rhea" id="RHEA:24380"/>
        <dbReference type="Rhea" id="RHEA-COMP:9952"/>
        <dbReference type="Rhea" id="RHEA-COMP:9953"/>
        <dbReference type="ChEBI" id="CHEBI:15378"/>
        <dbReference type="ChEBI" id="CHEBI:57453"/>
        <dbReference type="ChEBI" id="CHEBI:78530"/>
        <dbReference type="ChEBI" id="CHEBI:78844"/>
        <dbReference type="ChEBI" id="CHEBI:195366"/>
        <dbReference type="EC" id="2.1.2.9"/>
    </reaction>
</comment>
<dbReference type="PANTHER" id="PTHR11138:SF5">
    <property type="entry name" value="METHIONYL-TRNA FORMYLTRANSFERASE, MITOCHONDRIAL"/>
    <property type="match status" value="1"/>
</dbReference>
<dbReference type="PANTHER" id="PTHR11138">
    <property type="entry name" value="METHIONYL-TRNA FORMYLTRANSFERASE"/>
    <property type="match status" value="1"/>
</dbReference>
<keyword evidence="5 8" id="KW-0808">Transferase</keyword>
<protein>
    <recommendedName>
        <fullName evidence="4 8">Methionyl-tRNA formyltransferase</fullName>
        <ecNumber evidence="3 8">2.1.2.9</ecNumber>
    </recommendedName>
</protein>
<feature type="domain" description="Formyl transferase N-terminal" evidence="9">
    <location>
        <begin position="3"/>
        <end position="179"/>
    </location>
</feature>
<name>A0A0R2CUY1_9LACO</name>
<comment type="similarity">
    <text evidence="2 8">Belongs to the Fmt family.</text>
</comment>
<dbReference type="InterPro" id="IPR044135">
    <property type="entry name" value="Met-tRNA-FMT_C"/>
</dbReference>
<dbReference type="PROSITE" id="PS00373">
    <property type="entry name" value="GART"/>
    <property type="match status" value="1"/>
</dbReference>
<sequence length="314" mass="33892">MAKRIVFMGTPSFSVPILQALADQYQILGVVTQPDRPVGRKRQLAASPVKQAAEKLGLPVLQPEKLTQSSAMNQIIAWQPDFIITAAYGQFLPEKLLQAARIGAINVHGSLLPKYRGGAPVQYALLNGDAETGITIMYMVKAMDAGEMLAQASIPITQNDDTGTLFQKLSQVGCDLLLATLPKVINQTITPVAQDESQVVLAPTLKREDEQLDLTQPAMVVDRKIRALRPHPGAYLLVKGQRLKIWQAVPLQEKTTATPGTIVSRSKHALCVAAGQGTILSLKTVQPAGKPQQDISAYLNGHQELVSGGELLDK</sequence>
<organism evidence="11 12">
    <name type="scientific">Fructilactobacillus florum DSM 22689 = JCM 16035</name>
    <dbReference type="NCBI Taxonomy" id="1423745"/>
    <lineage>
        <taxon>Bacteria</taxon>
        <taxon>Bacillati</taxon>
        <taxon>Bacillota</taxon>
        <taxon>Bacilli</taxon>
        <taxon>Lactobacillales</taxon>
        <taxon>Lactobacillaceae</taxon>
        <taxon>Fructilactobacillus</taxon>
    </lineage>
</organism>
<dbReference type="AlphaFoldDB" id="A0A0R2CUY1"/>
<dbReference type="InterPro" id="IPR005794">
    <property type="entry name" value="Fmt"/>
</dbReference>
<evidence type="ECO:0000256" key="8">
    <source>
        <dbReference type="HAMAP-Rule" id="MF_00182"/>
    </source>
</evidence>
<dbReference type="InterPro" id="IPR002376">
    <property type="entry name" value="Formyl_transf_N"/>
</dbReference>
<dbReference type="PATRIC" id="fig|1423745.4.peg.652"/>
<dbReference type="GO" id="GO:0005829">
    <property type="term" value="C:cytosol"/>
    <property type="evidence" value="ECO:0007669"/>
    <property type="project" value="TreeGrafter"/>
</dbReference>
<evidence type="ECO:0000256" key="2">
    <source>
        <dbReference type="ARBA" id="ARBA00010699"/>
    </source>
</evidence>
<evidence type="ECO:0000256" key="7">
    <source>
        <dbReference type="ARBA" id="ARBA00048558"/>
    </source>
</evidence>
<dbReference type="Gene3D" id="3.10.25.10">
    <property type="entry name" value="Formyl transferase, C-terminal domain"/>
    <property type="match status" value="1"/>
</dbReference>
<dbReference type="InterPro" id="IPR001555">
    <property type="entry name" value="GART_AS"/>
</dbReference>
<evidence type="ECO:0000313" key="12">
    <source>
        <dbReference type="Proteomes" id="UP000051586"/>
    </source>
</evidence>
<dbReference type="CDD" id="cd08646">
    <property type="entry name" value="FMT_core_Met-tRNA-FMT_N"/>
    <property type="match status" value="1"/>
</dbReference>
<dbReference type="SUPFAM" id="SSF50486">
    <property type="entry name" value="FMT C-terminal domain-like"/>
    <property type="match status" value="1"/>
</dbReference>
<proteinExistence type="inferred from homology"/>
<dbReference type="InterPro" id="IPR041711">
    <property type="entry name" value="Met-tRNA-FMT_N"/>
</dbReference>
<dbReference type="HAMAP" id="MF_00182">
    <property type="entry name" value="Formyl_trans"/>
    <property type="match status" value="1"/>
</dbReference>
<dbReference type="InterPro" id="IPR005793">
    <property type="entry name" value="Formyl_trans_C"/>
</dbReference>
<reference evidence="11 12" key="1">
    <citation type="journal article" date="2015" name="Genome Announc.">
        <title>Expanding the biotechnology potential of lactobacilli through comparative genomics of 213 strains and associated genera.</title>
        <authorList>
            <person name="Sun Z."/>
            <person name="Harris H.M."/>
            <person name="McCann A."/>
            <person name="Guo C."/>
            <person name="Argimon S."/>
            <person name="Zhang W."/>
            <person name="Yang X."/>
            <person name="Jeffery I.B."/>
            <person name="Cooney J.C."/>
            <person name="Kagawa T.F."/>
            <person name="Liu W."/>
            <person name="Song Y."/>
            <person name="Salvetti E."/>
            <person name="Wrobel A."/>
            <person name="Rasinkangas P."/>
            <person name="Parkhill J."/>
            <person name="Rea M.C."/>
            <person name="O'Sullivan O."/>
            <person name="Ritari J."/>
            <person name="Douillard F.P."/>
            <person name="Paul Ross R."/>
            <person name="Yang R."/>
            <person name="Briner A.E."/>
            <person name="Felis G.E."/>
            <person name="de Vos W.M."/>
            <person name="Barrangou R."/>
            <person name="Klaenhammer T.R."/>
            <person name="Caufield P.W."/>
            <person name="Cui Y."/>
            <person name="Zhang H."/>
            <person name="O'Toole P.W."/>
        </authorList>
    </citation>
    <scope>NUCLEOTIDE SEQUENCE [LARGE SCALE GENOMIC DNA]</scope>
    <source>
        <strain evidence="11 12">DSM 22689</strain>
    </source>
</reference>
<gene>
    <name evidence="8" type="primary">fmt</name>
    <name evidence="11" type="ORF">FC87_GL000612</name>
</gene>
<feature type="domain" description="Formyl transferase C-terminal" evidence="10">
    <location>
        <begin position="205"/>
        <end position="302"/>
    </location>
</feature>
<evidence type="ECO:0000256" key="1">
    <source>
        <dbReference type="ARBA" id="ARBA00002606"/>
    </source>
</evidence>
<dbReference type="GO" id="GO:0004479">
    <property type="term" value="F:methionyl-tRNA formyltransferase activity"/>
    <property type="evidence" value="ECO:0007669"/>
    <property type="project" value="UniProtKB-UniRule"/>
</dbReference>
<evidence type="ECO:0000313" key="11">
    <source>
        <dbReference type="EMBL" id="KRM91788.1"/>
    </source>
</evidence>
<dbReference type="Pfam" id="PF02911">
    <property type="entry name" value="Formyl_trans_C"/>
    <property type="match status" value="1"/>
</dbReference>
<evidence type="ECO:0000256" key="4">
    <source>
        <dbReference type="ARBA" id="ARBA00016014"/>
    </source>
</evidence>
<feature type="binding site" evidence="8">
    <location>
        <begin position="110"/>
        <end position="113"/>
    </location>
    <ligand>
        <name>(6S)-5,6,7,8-tetrahydrofolate</name>
        <dbReference type="ChEBI" id="CHEBI:57453"/>
    </ligand>
</feature>
<evidence type="ECO:0000256" key="5">
    <source>
        <dbReference type="ARBA" id="ARBA00022679"/>
    </source>
</evidence>
<evidence type="ECO:0000256" key="6">
    <source>
        <dbReference type="ARBA" id="ARBA00022917"/>
    </source>
</evidence>
<dbReference type="InterPro" id="IPR037022">
    <property type="entry name" value="Formyl_trans_C_sf"/>
</dbReference>
<dbReference type="Pfam" id="PF00551">
    <property type="entry name" value="Formyl_trans_N"/>
    <property type="match status" value="1"/>
</dbReference>
<evidence type="ECO:0000256" key="3">
    <source>
        <dbReference type="ARBA" id="ARBA00012261"/>
    </source>
</evidence>
<dbReference type="InterPro" id="IPR011034">
    <property type="entry name" value="Formyl_transferase-like_C_sf"/>
</dbReference>
<dbReference type="Gene3D" id="3.40.50.170">
    <property type="entry name" value="Formyl transferase, N-terminal domain"/>
    <property type="match status" value="1"/>
</dbReference>
<dbReference type="EMBL" id="AYZI01000003">
    <property type="protein sequence ID" value="KRM91788.1"/>
    <property type="molecule type" value="Genomic_DNA"/>
</dbReference>
<dbReference type="SUPFAM" id="SSF53328">
    <property type="entry name" value="Formyltransferase"/>
    <property type="match status" value="1"/>
</dbReference>